<evidence type="ECO:0000313" key="3">
    <source>
        <dbReference type="EMBL" id="RIX78846.1"/>
    </source>
</evidence>
<feature type="chain" id="PRO_5040860800" description="DUF2946 domain-containing protein" evidence="2">
    <location>
        <begin position="28"/>
        <end position="144"/>
    </location>
</feature>
<sequence length="144" mass="15122">MRHMHRVRLFVLWIMMFAVPFQGYAAAAMVFCGPGHAGAAAEVSLAQPGAHDHARHPHADGHGDHEHKAVQAAKPPTKDSTAKTASAEPDAMHKCGTCGACHATALTSTMDVAVFHGLPKADLAEPAITVATLAPRVLDKPPRA</sequence>
<evidence type="ECO:0000313" key="4">
    <source>
        <dbReference type="Proteomes" id="UP000265619"/>
    </source>
</evidence>
<organism evidence="3 4">
    <name type="scientific">Acidovorax cavernicola</name>
    <dbReference type="NCBI Taxonomy" id="1675792"/>
    <lineage>
        <taxon>Bacteria</taxon>
        <taxon>Pseudomonadati</taxon>
        <taxon>Pseudomonadota</taxon>
        <taxon>Betaproteobacteria</taxon>
        <taxon>Burkholderiales</taxon>
        <taxon>Comamonadaceae</taxon>
        <taxon>Acidovorax</taxon>
    </lineage>
</organism>
<gene>
    <name evidence="3" type="ORF">D3H34_15675</name>
</gene>
<dbReference type="OrthoDB" id="8687565at2"/>
<feature type="region of interest" description="Disordered" evidence="1">
    <location>
        <begin position="48"/>
        <end position="89"/>
    </location>
</feature>
<evidence type="ECO:0000256" key="2">
    <source>
        <dbReference type="SAM" id="SignalP"/>
    </source>
</evidence>
<dbReference type="AlphaFoldDB" id="A0A9X8D484"/>
<dbReference type="Proteomes" id="UP000265619">
    <property type="component" value="Unassembled WGS sequence"/>
</dbReference>
<evidence type="ECO:0000256" key="1">
    <source>
        <dbReference type="SAM" id="MobiDB-lite"/>
    </source>
</evidence>
<reference evidence="3 4" key="1">
    <citation type="submission" date="2018-09" db="EMBL/GenBank/DDBJ databases">
        <title>Acidovorax cavernicola nov. sp. isolated from Gruta de las Maravillas (Aracena, Spain).</title>
        <authorList>
            <person name="Jurado V."/>
            <person name="Gutierrez-Patricio S."/>
            <person name="Gonzalez-Pimentel J.L."/>
            <person name="Miller A.Z."/>
            <person name="Laiz L."/>
            <person name="Saiz-Jimenez C."/>
        </authorList>
    </citation>
    <scope>NUCLEOTIDE SEQUENCE [LARGE SCALE GENOMIC DNA]</scope>
    <source>
        <strain evidence="3 4">1011MAR4D40.2</strain>
    </source>
</reference>
<keyword evidence="2" id="KW-0732">Signal</keyword>
<proteinExistence type="predicted"/>
<dbReference type="EMBL" id="QXMN01000018">
    <property type="protein sequence ID" value="RIX78846.1"/>
    <property type="molecule type" value="Genomic_DNA"/>
</dbReference>
<keyword evidence="4" id="KW-1185">Reference proteome</keyword>
<feature type="compositionally biased region" description="Basic and acidic residues" evidence="1">
    <location>
        <begin position="57"/>
        <end position="69"/>
    </location>
</feature>
<evidence type="ECO:0008006" key="5">
    <source>
        <dbReference type="Google" id="ProtNLM"/>
    </source>
</evidence>
<comment type="caution">
    <text evidence="3">The sequence shown here is derived from an EMBL/GenBank/DDBJ whole genome shotgun (WGS) entry which is preliminary data.</text>
</comment>
<feature type="signal peptide" evidence="2">
    <location>
        <begin position="1"/>
        <end position="27"/>
    </location>
</feature>
<name>A0A9X8D484_9BURK</name>
<protein>
    <recommendedName>
        <fullName evidence="5">DUF2946 domain-containing protein</fullName>
    </recommendedName>
</protein>
<accession>A0A9X8D484</accession>